<feature type="transmembrane region" description="Helical" evidence="6">
    <location>
        <begin position="109"/>
        <end position="132"/>
    </location>
</feature>
<evidence type="ECO:0000259" key="7">
    <source>
        <dbReference type="PROSITE" id="PS50850"/>
    </source>
</evidence>
<evidence type="ECO:0000256" key="6">
    <source>
        <dbReference type="SAM" id="Phobius"/>
    </source>
</evidence>
<dbReference type="InterPro" id="IPR020846">
    <property type="entry name" value="MFS_dom"/>
</dbReference>
<evidence type="ECO:0000256" key="1">
    <source>
        <dbReference type="ARBA" id="ARBA00004651"/>
    </source>
</evidence>
<feature type="transmembrane region" description="Helical" evidence="6">
    <location>
        <begin position="328"/>
        <end position="348"/>
    </location>
</feature>
<dbReference type="InterPro" id="IPR050189">
    <property type="entry name" value="MFS_Efflux_Transporters"/>
</dbReference>
<dbReference type="GO" id="GO:0005886">
    <property type="term" value="C:plasma membrane"/>
    <property type="evidence" value="ECO:0007669"/>
    <property type="project" value="UniProtKB-SubCell"/>
</dbReference>
<dbReference type="InterPro" id="IPR036259">
    <property type="entry name" value="MFS_trans_sf"/>
</dbReference>
<sequence>MGDANQGNMQTLLRYLVVLVNHLNQRKPVPRQTEITHRHRLIAMLALALGGFGIGVTEFVSMGLLSLIAEDFNVAESTAGHVITAYAMGVVVGAPVITAFTGMIPRRRLLILLMIAFTIGNALTVFTTSYPVLMAARFLAGLPHGAFFSVAGLAVASMAPEGQRGRALAFVGMGLPVATVVGVPAVQALGFATTWKAAYVVVTIIGAITLALLWTLMPHMSKMKPTSPLTELGALKNGQVWASLLIGSVGFGGMFAVYTYISWTMTQRAGVPEALMWIVLMAYGLGMIAGNFIGGRLSDWSVEYGILTALICIVLTLVSFYFTSAYAWIAIINFALVGLSGSMLIPSLQIRLMDVAGRAQTLAAALNHSALNIANACGALLGGVVISAGYSYSAPALAGAALGCAAIIIWIPAHITRSKQERKQHS</sequence>
<dbReference type="Pfam" id="PF07690">
    <property type="entry name" value="MFS_1"/>
    <property type="match status" value="1"/>
</dbReference>
<organism evidence="8 9">
    <name type="scientific">Corynebacterium rouxii</name>
    <dbReference type="NCBI Taxonomy" id="2719119"/>
    <lineage>
        <taxon>Bacteria</taxon>
        <taxon>Bacillati</taxon>
        <taxon>Actinomycetota</taxon>
        <taxon>Actinomycetes</taxon>
        <taxon>Mycobacteriales</taxon>
        <taxon>Corynebacteriaceae</taxon>
        <taxon>Corynebacterium</taxon>
    </lineage>
</organism>
<feature type="transmembrane region" description="Helical" evidence="6">
    <location>
        <begin position="41"/>
        <end position="69"/>
    </location>
</feature>
<evidence type="ECO:0000256" key="4">
    <source>
        <dbReference type="ARBA" id="ARBA00022989"/>
    </source>
</evidence>
<evidence type="ECO:0000313" key="9">
    <source>
        <dbReference type="Proteomes" id="UP000423525"/>
    </source>
</evidence>
<feature type="domain" description="Major facilitator superfamily (MFS) profile" evidence="7">
    <location>
        <begin position="43"/>
        <end position="417"/>
    </location>
</feature>
<dbReference type="Gene3D" id="1.20.1250.20">
    <property type="entry name" value="MFS general substrate transporter like domains"/>
    <property type="match status" value="2"/>
</dbReference>
<keyword evidence="2" id="KW-1003">Cell membrane</keyword>
<evidence type="ECO:0000256" key="5">
    <source>
        <dbReference type="ARBA" id="ARBA00023136"/>
    </source>
</evidence>
<feature type="transmembrane region" description="Helical" evidence="6">
    <location>
        <begin position="304"/>
        <end position="322"/>
    </location>
</feature>
<feature type="transmembrane region" description="Helical" evidence="6">
    <location>
        <begin position="274"/>
        <end position="292"/>
    </location>
</feature>
<accession>A0A6I8MAH0</accession>
<feature type="transmembrane region" description="Helical" evidence="6">
    <location>
        <begin position="197"/>
        <end position="217"/>
    </location>
</feature>
<proteinExistence type="predicted"/>
<evidence type="ECO:0000313" key="8">
    <source>
        <dbReference type="EMBL" id="VZH84627.1"/>
    </source>
</evidence>
<gene>
    <name evidence="8" type="ORF">FRC0190_00640</name>
</gene>
<keyword evidence="5 6" id="KW-0472">Membrane</keyword>
<comment type="subcellular location">
    <subcellularLocation>
        <location evidence="1">Cell membrane</location>
        <topology evidence="1">Multi-pass membrane protein</topology>
    </subcellularLocation>
</comment>
<feature type="transmembrane region" description="Helical" evidence="6">
    <location>
        <begin position="81"/>
        <end position="102"/>
    </location>
</feature>
<evidence type="ECO:0000256" key="2">
    <source>
        <dbReference type="ARBA" id="ARBA00022475"/>
    </source>
</evidence>
<dbReference type="SUPFAM" id="SSF103473">
    <property type="entry name" value="MFS general substrate transporter"/>
    <property type="match status" value="1"/>
</dbReference>
<feature type="transmembrane region" description="Helical" evidence="6">
    <location>
        <begin position="168"/>
        <end position="191"/>
    </location>
</feature>
<dbReference type="GO" id="GO:0022857">
    <property type="term" value="F:transmembrane transporter activity"/>
    <property type="evidence" value="ECO:0007669"/>
    <property type="project" value="InterPro"/>
</dbReference>
<dbReference type="InterPro" id="IPR011701">
    <property type="entry name" value="MFS"/>
</dbReference>
<dbReference type="CDD" id="cd17324">
    <property type="entry name" value="MFS_NepI_like"/>
    <property type="match status" value="1"/>
</dbReference>
<feature type="transmembrane region" description="Helical" evidence="6">
    <location>
        <begin position="138"/>
        <end position="156"/>
    </location>
</feature>
<feature type="transmembrane region" description="Helical" evidence="6">
    <location>
        <begin position="238"/>
        <end position="262"/>
    </location>
</feature>
<reference evidence="8 9" key="1">
    <citation type="submission" date="2019-11" db="EMBL/GenBank/DDBJ databases">
        <authorList>
            <person name="Brisse S."/>
        </authorList>
    </citation>
    <scope>NUCLEOTIDE SEQUENCE [LARGE SCALE GENOMIC DNA]</scope>
    <source>
        <strain evidence="8">FRC0190</strain>
    </source>
</reference>
<protein>
    <submittedName>
        <fullName evidence="8">MFS transporter</fullName>
    </submittedName>
</protein>
<dbReference type="PANTHER" id="PTHR43124:SF3">
    <property type="entry name" value="CHLORAMPHENICOL EFFLUX PUMP RV0191"/>
    <property type="match status" value="1"/>
</dbReference>
<keyword evidence="3 6" id="KW-0812">Transmembrane</keyword>
<dbReference type="KEGG" id="crf:FRC0190_00640"/>
<dbReference type="AlphaFoldDB" id="A0A6I8MAH0"/>
<feature type="transmembrane region" description="Helical" evidence="6">
    <location>
        <begin position="369"/>
        <end position="390"/>
    </location>
</feature>
<dbReference type="PROSITE" id="PS50850">
    <property type="entry name" value="MFS"/>
    <property type="match status" value="1"/>
</dbReference>
<evidence type="ECO:0000256" key="3">
    <source>
        <dbReference type="ARBA" id="ARBA00022692"/>
    </source>
</evidence>
<dbReference type="Proteomes" id="UP000423525">
    <property type="component" value="Chromosome"/>
</dbReference>
<name>A0A6I8MAH0_9CORY</name>
<feature type="transmembrane region" description="Helical" evidence="6">
    <location>
        <begin position="396"/>
        <end position="415"/>
    </location>
</feature>
<dbReference type="EMBL" id="LR738855">
    <property type="protein sequence ID" value="VZH84627.1"/>
    <property type="molecule type" value="Genomic_DNA"/>
</dbReference>
<dbReference type="PANTHER" id="PTHR43124">
    <property type="entry name" value="PURINE EFFLUX PUMP PBUE"/>
    <property type="match status" value="1"/>
</dbReference>
<keyword evidence="4 6" id="KW-1133">Transmembrane helix</keyword>